<sequence length="123" mass="14264">MYQGGIGVFGDYIRNRRRYLSLTLHDIHRLTGISASYLSRIERGERPAPNREQIVSLAQALRADPDFLLQLAGFGPTHLQETLRPYGLSWDEWLEAQTLLPPQEWEEIVALIREKVTTYRSRL</sequence>
<dbReference type="SMART" id="SM00530">
    <property type="entry name" value="HTH_XRE"/>
    <property type="match status" value="1"/>
</dbReference>
<dbReference type="Proteomes" id="UP000242972">
    <property type="component" value="Unassembled WGS sequence"/>
</dbReference>
<accession>A0A2T2XK05</accession>
<feature type="domain" description="HTH cro/C1-type" evidence="1">
    <location>
        <begin position="13"/>
        <end position="68"/>
    </location>
</feature>
<comment type="caution">
    <text evidence="2">The sequence shown here is derived from an EMBL/GenBank/DDBJ whole genome shotgun (WGS) entry which is preliminary data.</text>
</comment>
<dbReference type="AlphaFoldDB" id="A0A2T2XK05"/>
<protein>
    <recommendedName>
        <fullName evidence="1">HTH cro/C1-type domain-containing protein</fullName>
    </recommendedName>
</protein>
<dbReference type="PROSITE" id="PS50943">
    <property type="entry name" value="HTH_CROC1"/>
    <property type="match status" value="1"/>
</dbReference>
<gene>
    <name evidence="2" type="ORF">C7B46_03675</name>
</gene>
<dbReference type="CDD" id="cd00093">
    <property type="entry name" value="HTH_XRE"/>
    <property type="match status" value="1"/>
</dbReference>
<evidence type="ECO:0000259" key="1">
    <source>
        <dbReference type="PROSITE" id="PS50943"/>
    </source>
</evidence>
<organism evidence="2 3">
    <name type="scientific">Sulfobacillus benefaciens</name>
    <dbReference type="NCBI Taxonomy" id="453960"/>
    <lineage>
        <taxon>Bacteria</taxon>
        <taxon>Bacillati</taxon>
        <taxon>Bacillota</taxon>
        <taxon>Clostridia</taxon>
        <taxon>Eubacteriales</taxon>
        <taxon>Clostridiales Family XVII. Incertae Sedis</taxon>
        <taxon>Sulfobacillus</taxon>
    </lineage>
</organism>
<dbReference type="Pfam" id="PF13560">
    <property type="entry name" value="HTH_31"/>
    <property type="match status" value="1"/>
</dbReference>
<dbReference type="EMBL" id="PXYW01000006">
    <property type="protein sequence ID" value="PSR34819.1"/>
    <property type="molecule type" value="Genomic_DNA"/>
</dbReference>
<evidence type="ECO:0000313" key="2">
    <source>
        <dbReference type="EMBL" id="PSR34819.1"/>
    </source>
</evidence>
<proteinExistence type="predicted"/>
<evidence type="ECO:0000313" key="3">
    <source>
        <dbReference type="Proteomes" id="UP000242972"/>
    </source>
</evidence>
<dbReference type="SUPFAM" id="SSF47413">
    <property type="entry name" value="lambda repressor-like DNA-binding domains"/>
    <property type="match status" value="1"/>
</dbReference>
<dbReference type="GO" id="GO:0003677">
    <property type="term" value="F:DNA binding"/>
    <property type="evidence" value="ECO:0007669"/>
    <property type="project" value="InterPro"/>
</dbReference>
<dbReference type="Gene3D" id="1.10.260.40">
    <property type="entry name" value="lambda repressor-like DNA-binding domains"/>
    <property type="match status" value="1"/>
</dbReference>
<dbReference type="InterPro" id="IPR010982">
    <property type="entry name" value="Lambda_DNA-bd_dom_sf"/>
</dbReference>
<name>A0A2T2XK05_9FIRM</name>
<dbReference type="InterPro" id="IPR001387">
    <property type="entry name" value="Cro/C1-type_HTH"/>
</dbReference>
<reference evidence="2 3" key="1">
    <citation type="journal article" date="2014" name="BMC Genomics">
        <title>Comparison of environmental and isolate Sulfobacillus genomes reveals diverse carbon, sulfur, nitrogen, and hydrogen metabolisms.</title>
        <authorList>
            <person name="Justice N.B."/>
            <person name="Norman A."/>
            <person name="Brown C.T."/>
            <person name="Singh A."/>
            <person name="Thomas B.C."/>
            <person name="Banfield J.F."/>
        </authorList>
    </citation>
    <scope>NUCLEOTIDE SEQUENCE [LARGE SCALE GENOMIC DNA]</scope>
    <source>
        <strain evidence="2">AMDSBA4</strain>
    </source>
</reference>